<protein>
    <submittedName>
        <fullName evidence="3">Hydroxyethylthiazole kinase, sugar kinase family</fullName>
    </submittedName>
</protein>
<dbReference type="KEGG" id="zpl:ZBT109_0827"/>
<keyword evidence="4" id="KW-1185">Reference proteome</keyword>
<gene>
    <name evidence="3" type="ORF">ZBT109_0827</name>
</gene>
<dbReference type="STRING" id="1123510.GCA_000620025_01589"/>
<dbReference type="RefSeq" id="WP_051524226.1">
    <property type="nucleotide sequence ID" value="NZ_AP018933.1"/>
</dbReference>
<feature type="chain" id="PRO_5016766846" evidence="2">
    <location>
        <begin position="34"/>
        <end position="110"/>
    </location>
</feature>
<feature type="signal peptide" evidence="2">
    <location>
        <begin position="1"/>
        <end position="33"/>
    </location>
</feature>
<accession>A0A348HDA1</accession>
<dbReference type="OrthoDB" id="5296182at2"/>
<name>A0A348HDA1_9GAMM</name>
<dbReference type="Proteomes" id="UP000267342">
    <property type="component" value="Chromosome"/>
</dbReference>
<keyword evidence="3" id="KW-0808">Transferase</keyword>
<dbReference type="GO" id="GO:0016301">
    <property type="term" value="F:kinase activity"/>
    <property type="evidence" value="ECO:0007669"/>
    <property type="project" value="UniProtKB-KW"/>
</dbReference>
<dbReference type="Gene3D" id="2.20.130.30">
    <property type="entry name" value="Protein of unknown function DUF2782"/>
    <property type="match status" value="1"/>
</dbReference>
<evidence type="ECO:0000313" key="4">
    <source>
        <dbReference type="Proteomes" id="UP000267342"/>
    </source>
</evidence>
<dbReference type="EMBL" id="AP018933">
    <property type="protein sequence ID" value="BBG29603.1"/>
    <property type="molecule type" value="Genomic_DNA"/>
</dbReference>
<keyword evidence="3" id="KW-0418">Kinase</keyword>
<feature type="compositionally biased region" description="Low complexity" evidence="1">
    <location>
        <begin position="38"/>
        <end position="50"/>
    </location>
</feature>
<dbReference type="InterPro" id="IPR021357">
    <property type="entry name" value="DUF2782"/>
</dbReference>
<evidence type="ECO:0000256" key="1">
    <source>
        <dbReference type="SAM" id="MobiDB-lite"/>
    </source>
</evidence>
<evidence type="ECO:0000256" key="2">
    <source>
        <dbReference type="SAM" id="SignalP"/>
    </source>
</evidence>
<sequence length="110" mass="12426">MQHTQSGRRFARLALGLVVTAAVPSLTTVAAHADDKPAATQAQQQTPDITTRQEKDQTIEEYRIHGKLYAIKITPSRGEPYMLVDHSGDGNFQMERNLRIAIPEWTLLRW</sequence>
<dbReference type="AlphaFoldDB" id="A0A348HDA1"/>
<feature type="region of interest" description="Disordered" evidence="1">
    <location>
        <begin position="32"/>
        <end position="54"/>
    </location>
</feature>
<keyword evidence="2" id="KW-0732">Signal</keyword>
<organism evidence="3 4">
    <name type="scientific">Zymobacter palmae</name>
    <dbReference type="NCBI Taxonomy" id="33074"/>
    <lineage>
        <taxon>Bacteria</taxon>
        <taxon>Pseudomonadati</taxon>
        <taxon>Pseudomonadota</taxon>
        <taxon>Gammaproteobacteria</taxon>
        <taxon>Oceanospirillales</taxon>
        <taxon>Halomonadaceae</taxon>
        <taxon>Zymobacter group</taxon>
        <taxon>Zymobacter</taxon>
    </lineage>
</organism>
<evidence type="ECO:0000313" key="3">
    <source>
        <dbReference type="EMBL" id="BBG29603.1"/>
    </source>
</evidence>
<reference evidence="3 4" key="1">
    <citation type="submission" date="2018-09" db="EMBL/GenBank/DDBJ databases">
        <title>Zymobacter palmae IAM14233 (=T109) whole genome analysis.</title>
        <authorList>
            <person name="Yanase H."/>
        </authorList>
    </citation>
    <scope>NUCLEOTIDE SEQUENCE [LARGE SCALE GENOMIC DNA]</scope>
    <source>
        <strain evidence="3 4">IAM14233</strain>
    </source>
</reference>
<dbReference type="Pfam" id="PF11191">
    <property type="entry name" value="DUF2782"/>
    <property type="match status" value="1"/>
</dbReference>
<proteinExistence type="predicted"/>